<keyword evidence="5 7" id="KW-0496">Mitochondrion</keyword>
<dbReference type="AlphaFoldDB" id="A0AAE0WGV6"/>
<evidence type="ECO:0000256" key="5">
    <source>
        <dbReference type="ARBA" id="ARBA00023128"/>
    </source>
</evidence>
<dbReference type="InterPro" id="IPR044202">
    <property type="entry name" value="LETM1/MDM38-like"/>
</dbReference>
<organism evidence="9 10">
    <name type="scientific">Recurvomyces mirabilis</name>
    <dbReference type="NCBI Taxonomy" id="574656"/>
    <lineage>
        <taxon>Eukaryota</taxon>
        <taxon>Fungi</taxon>
        <taxon>Dikarya</taxon>
        <taxon>Ascomycota</taxon>
        <taxon>Pezizomycotina</taxon>
        <taxon>Dothideomycetes</taxon>
        <taxon>Dothideomycetidae</taxon>
        <taxon>Mycosphaerellales</taxon>
        <taxon>Teratosphaeriaceae</taxon>
        <taxon>Recurvomyces</taxon>
    </lineage>
</organism>
<dbReference type="Pfam" id="PF07766">
    <property type="entry name" value="LETM1_RBD"/>
    <property type="match status" value="1"/>
</dbReference>
<keyword evidence="4" id="KW-1133">Transmembrane helix</keyword>
<sequence length="391" mass="44902">MTARWPSSCLQTGSSVFTSRYESTQLAAIPRRSIIRHYAQPPPRPTQQRPAKQDQAVVRIDEKGYAANSALIWIRSGAKSNPVNPPRSTLPPPLVLSERKDIPNFFYYWFKIGSAYGTFYKEGVKAVWYNNKAGRALRERISKDGAGDDAPAAAVQGRISRSEWQLLARNTHDIGKLPLFGVLVLLFGEWLPLLVPFMPGVVPGTCRIPKQVGGMREKAEERRRITFRMGNFEPEQAQIKYAEVKTWPMTETAYINGLLQAMRDDQLHHLSSSLTLHSRLWDRVQLYPLRFLMTRSLTKHLQYLAIDDRLLLHSGRTSTLTTAELERACEERGLDVLGRPEPYLRDNLSWWLKRQQDDEGRGRAMMSMLFRRLAMRDWVRLHLDANRDSQA</sequence>
<evidence type="ECO:0000256" key="3">
    <source>
        <dbReference type="ARBA" id="ARBA00022792"/>
    </source>
</evidence>
<comment type="caution">
    <text evidence="9">The sequence shown here is derived from an EMBL/GenBank/DDBJ whole genome shotgun (WGS) entry which is preliminary data.</text>
</comment>
<keyword evidence="10" id="KW-1185">Reference proteome</keyword>
<evidence type="ECO:0000313" key="10">
    <source>
        <dbReference type="Proteomes" id="UP001274830"/>
    </source>
</evidence>
<evidence type="ECO:0000256" key="7">
    <source>
        <dbReference type="PROSITE-ProRule" id="PRU01094"/>
    </source>
</evidence>
<keyword evidence="6" id="KW-0472">Membrane</keyword>
<dbReference type="PROSITE" id="PS51758">
    <property type="entry name" value="LETM1_RBD"/>
    <property type="match status" value="1"/>
</dbReference>
<dbReference type="GO" id="GO:0005743">
    <property type="term" value="C:mitochondrial inner membrane"/>
    <property type="evidence" value="ECO:0007669"/>
    <property type="project" value="UniProtKB-SubCell"/>
</dbReference>
<dbReference type="InterPro" id="IPR033122">
    <property type="entry name" value="LETM1-like_RBD"/>
</dbReference>
<dbReference type="EMBL" id="JAUTXT010000043">
    <property type="protein sequence ID" value="KAK3671430.1"/>
    <property type="molecule type" value="Genomic_DNA"/>
</dbReference>
<dbReference type="PANTHER" id="PTHR14009">
    <property type="entry name" value="LEUCINE ZIPPER-EF-HAND CONTAINING TRANSMEMBRANE PROTEIN"/>
    <property type="match status" value="1"/>
</dbReference>
<feature type="domain" description="Letm1 RBD" evidence="8">
    <location>
        <begin position="187"/>
        <end position="391"/>
    </location>
</feature>
<evidence type="ECO:0000256" key="1">
    <source>
        <dbReference type="ARBA" id="ARBA00004434"/>
    </source>
</evidence>
<dbReference type="GO" id="GO:0043022">
    <property type="term" value="F:ribosome binding"/>
    <property type="evidence" value="ECO:0007669"/>
    <property type="project" value="InterPro"/>
</dbReference>
<evidence type="ECO:0000256" key="4">
    <source>
        <dbReference type="ARBA" id="ARBA00022989"/>
    </source>
</evidence>
<evidence type="ECO:0000256" key="6">
    <source>
        <dbReference type="ARBA" id="ARBA00023136"/>
    </source>
</evidence>
<evidence type="ECO:0000256" key="2">
    <source>
        <dbReference type="ARBA" id="ARBA00022692"/>
    </source>
</evidence>
<proteinExistence type="predicted"/>
<protein>
    <recommendedName>
        <fullName evidence="8">Letm1 RBD domain-containing protein</fullName>
    </recommendedName>
</protein>
<keyword evidence="3" id="KW-0999">Mitochondrion inner membrane</keyword>
<evidence type="ECO:0000313" key="9">
    <source>
        <dbReference type="EMBL" id="KAK3671430.1"/>
    </source>
</evidence>
<dbReference type="GO" id="GO:0030003">
    <property type="term" value="P:intracellular monoatomic cation homeostasis"/>
    <property type="evidence" value="ECO:0007669"/>
    <property type="project" value="TreeGrafter"/>
</dbReference>
<dbReference type="PANTHER" id="PTHR14009:SF1">
    <property type="entry name" value="MITOCHONDRIAL PROTON_CALCIUM EXCHANGER PROTEIN"/>
    <property type="match status" value="1"/>
</dbReference>
<accession>A0AAE0WGV6</accession>
<reference evidence="9" key="1">
    <citation type="submission" date="2023-07" db="EMBL/GenBank/DDBJ databases">
        <title>Black Yeasts Isolated from many extreme environments.</title>
        <authorList>
            <person name="Coleine C."/>
            <person name="Stajich J.E."/>
            <person name="Selbmann L."/>
        </authorList>
    </citation>
    <scope>NUCLEOTIDE SEQUENCE</scope>
    <source>
        <strain evidence="9">CCFEE 5485</strain>
    </source>
</reference>
<name>A0AAE0WGV6_9PEZI</name>
<gene>
    <name evidence="9" type="ORF">LTR78_008708</name>
</gene>
<comment type="subcellular location">
    <subcellularLocation>
        <location evidence="1">Mitochondrion inner membrane</location>
        <topology evidence="1">Single-pass membrane protein</topology>
    </subcellularLocation>
</comment>
<evidence type="ECO:0000259" key="8">
    <source>
        <dbReference type="PROSITE" id="PS51758"/>
    </source>
</evidence>
<keyword evidence="2" id="KW-0812">Transmembrane</keyword>
<dbReference type="Proteomes" id="UP001274830">
    <property type="component" value="Unassembled WGS sequence"/>
</dbReference>